<evidence type="ECO:0000313" key="5">
    <source>
        <dbReference type="Proteomes" id="UP001203297"/>
    </source>
</evidence>
<keyword evidence="5" id="KW-1185">Reference proteome</keyword>
<gene>
    <name evidence="4" type="ORF">B0F90DRAFT_1927915</name>
</gene>
<feature type="compositionally biased region" description="Polar residues" evidence="2">
    <location>
        <begin position="203"/>
        <end position="220"/>
    </location>
</feature>
<proteinExistence type="predicted"/>
<evidence type="ECO:0000256" key="1">
    <source>
        <dbReference type="PROSITE-ProRule" id="PRU00339"/>
    </source>
</evidence>
<dbReference type="InterPro" id="IPR011990">
    <property type="entry name" value="TPR-like_helical_dom_sf"/>
</dbReference>
<dbReference type="PANTHER" id="PTHR47691:SF3">
    <property type="entry name" value="HTH-TYPE TRANSCRIPTIONAL REGULATOR RV0890C-RELATED"/>
    <property type="match status" value="1"/>
</dbReference>
<feature type="repeat" description="TPR" evidence="1">
    <location>
        <begin position="762"/>
        <end position="795"/>
    </location>
</feature>
<comment type="caution">
    <text evidence="4">The sequence shown here is derived from an EMBL/GenBank/DDBJ whole genome shotgun (WGS) entry which is preliminary data.</text>
</comment>
<dbReference type="EMBL" id="WTXG01000076">
    <property type="protein sequence ID" value="KAI0294310.1"/>
    <property type="molecule type" value="Genomic_DNA"/>
</dbReference>
<reference evidence="4" key="1">
    <citation type="journal article" date="2022" name="New Phytol.">
        <title>Evolutionary transition to the ectomycorrhizal habit in the genomes of a hyperdiverse lineage of mushroom-forming fungi.</title>
        <authorList>
            <person name="Looney B."/>
            <person name="Miyauchi S."/>
            <person name="Morin E."/>
            <person name="Drula E."/>
            <person name="Courty P.E."/>
            <person name="Kohler A."/>
            <person name="Kuo A."/>
            <person name="LaButti K."/>
            <person name="Pangilinan J."/>
            <person name="Lipzen A."/>
            <person name="Riley R."/>
            <person name="Andreopoulos W."/>
            <person name="He G."/>
            <person name="Johnson J."/>
            <person name="Nolan M."/>
            <person name="Tritt A."/>
            <person name="Barry K.W."/>
            <person name="Grigoriev I.V."/>
            <person name="Nagy L.G."/>
            <person name="Hibbett D."/>
            <person name="Henrissat B."/>
            <person name="Matheny P.B."/>
            <person name="Labbe J."/>
            <person name="Martin F.M."/>
        </authorList>
    </citation>
    <scope>NUCLEOTIDE SEQUENCE</scope>
    <source>
        <strain evidence="4">BPL690</strain>
    </source>
</reference>
<dbReference type="Gene3D" id="3.40.50.300">
    <property type="entry name" value="P-loop containing nucleotide triphosphate hydrolases"/>
    <property type="match status" value="1"/>
</dbReference>
<dbReference type="Gene3D" id="1.25.40.10">
    <property type="entry name" value="Tetratricopeptide repeat domain"/>
    <property type="match status" value="2"/>
</dbReference>
<dbReference type="SMART" id="SM00028">
    <property type="entry name" value="TPR"/>
    <property type="match status" value="6"/>
</dbReference>
<keyword evidence="1" id="KW-0802">TPR repeat</keyword>
<dbReference type="Pfam" id="PF13424">
    <property type="entry name" value="TPR_12"/>
    <property type="match status" value="2"/>
</dbReference>
<feature type="repeat" description="TPR" evidence="1">
    <location>
        <begin position="682"/>
        <end position="715"/>
    </location>
</feature>
<evidence type="ECO:0000259" key="3">
    <source>
        <dbReference type="Pfam" id="PF20703"/>
    </source>
</evidence>
<dbReference type="AlphaFoldDB" id="A0AAD4LXT3"/>
<dbReference type="InterPro" id="IPR049052">
    <property type="entry name" value="nSTAND1"/>
</dbReference>
<dbReference type="InterPro" id="IPR027417">
    <property type="entry name" value="P-loop_NTPase"/>
</dbReference>
<dbReference type="PANTHER" id="PTHR47691">
    <property type="entry name" value="REGULATOR-RELATED"/>
    <property type="match status" value="1"/>
</dbReference>
<dbReference type="CDD" id="cd21037">
    <property type="entry name" value="MLKL_NTD"/>
    <property type="match status" value="1"/>
</dbReference>
<dbReference type="SUPFAM" id="SSF52540">
    <property type="entry name" value="P-loop containing nucleoside triphosphate hydrolases"/>
    <property type="match status" value="1"/>
</dbReference>
<organism evidence="4 5">
    <name type="scientific">Multifurca ochricompacta</name>
    <dbReference type="NCBI Taxonomy" id="376703"/>
    <lineage>
        <taxon>Eukaryota</taxon>
        <taxon>Fungi</taxon>
        <taxon>Dikarya</taxon>
        <taxon>Basidiomycota</taxon>
        <taxon>Agaricomycotina</taxon>
        <taxon>Agaricomycetes</taxon>
        <taxon>Russulales</taxon>
        <taxon>Russulaceae</taxon>
        <taxon>Multifurca</taxon>
    </lineage>
</organism>
<protein>
    <recommendedName>
        <fullName evidence="3">Novel STAND NTPase 1 domain-containing protein</fullName>
    </recommendedName>
</protein>
<name>A0AAD4LXT3_9AGAM</name>
<dbReference type="PROSITE" id="PS50005">
    <property type="entry name" value="TPR"/>
    <property type="match status" value="3"/>
</dbReference>
<sequence>MQSKPFSFRAAIRGILHMPSRTEQPDSVGNIDPASSEPIGGRVDLAIGAIETSLAALKEVSSLAGKIPYISPIAGIILQALKMRDEVKVYKEEWGAVMQKLANVGSVFINVGEMCRVHDLKEDELPPSLRDILRALQEDLDGMDDALQQCADVRGIKKVLLRTDMLRRVKQYDSKLSNVLQVFQANLTLSLLTQLIQERKQGTTHSSEPNQTTESKSMPSKPQIFFGRDTELAQIIHMIFTNIGSHPARIAILGPGGHGKTTLANAVLTNGRVQERFGRARYFIPCESIFSSGALLVELAKSLGVFKSGSDASWSHIHAALVTKECILCLDNFESPWDQDSDIKHSVEQLLSRITELHSVTVLITMRGTERPAHTHWTKPTLLPLHTLGHDAGKQIWQEISDNYDESAEKLIKAVDYVPLAITLLAHLSQVTPPSLLWREWCKKQTEILQRGQAHKLLNVEYSIQLSINSGRMRASPSAKDLLGVLSMLPDGIHIKQLGKFEEILIEVDIPSGLHVLLQCSLITMSGERYQTHPIIRHFCNKQGFMSPRHEASLKEFYITLASSHHLRAQNYAEMVLEVNNTKAMLFSLLESNYADHSKLVITTINFTRFHSSIGDLSDSLISQTAEFAKKTHVATPLLVQCLREWGYLHQLSGNMESAKHKTQEAENLCMTSSCHNTPLHAGILLQLGQIYEVENALSEAQAAYEKALELQKAFGDVLDEGNCHYGLGRIYRVSGKLNEAEASLKRALELHHTCGDALSQGNDHCLLGHTYKSQSKFDEAEKSFKKALEFHKTANDVLCQGNDYGGLGETYVYLKRFNEAEYSYQKALELHKAVNIPFGQGQDYQGLGKLYLEMKKLDLAEASFQSALNYHGAAQNPLGQGYALNGLGKVFMDRSQLKEAKRMLEKAKNIFKEVQDAVWEEHNQRLLNDVISMMGHVSQK</sequence>
<evidence type="ECO:0000256" key="2">
    <source>
        <dbReference type="SAM" id="MobiDB-lite"/>
    </source>
</evidence>
<dbReference type="InterPro" id="IPR019734">
    <property type="entry name" value="TPR_rpt"/>
</dbReference>
<evidence type="ECO:0000313" key="4">
    <source>
        <dbReference type="EMBL" id="KAI0294310.1"/>
    </source>
</evidence>
<dbReference type="InterPro" id="IPR059179">
    <property type="entry name" value="MLKL-like_MCAfunc"/>
</dbReference>
<feature type="repeat" description="TPR" evidence="1">
    <location>
        <begin position="802"/>
        <end position="835"/>
    </location>
</feature>
<feature type="domain" description="Novel STAND NTPase 1" evidence="3">
    <location>
        <begin position="221"/>
        <end position="367"/>
    </location>
</feature>
<accession>A0AAD4LXT3</accession>
<dbReference type="Proteomes" id="UP001203297">
    <property type="component" value="Unassembled WGS sequence"/>
</dbReference>
<feature type="region of interest" description="Disordered" evidence="2">
    <location>
        <begin position="199"/>
        <end position="222"/>
    </location>
</feature>
<dbReference type="SUPFAM" id="SSF81901">
    <property type="entry name" value="HCP-like"/>
    <property type="match status" value="1"/>
</dbReference>
<dbReference type="Pfam" id="PF20703">
    <property type="entry name" value="nSTAND1"/>
    <property type="match status" value="1"/>
</dbReference>